<dbReference type="InterPro" id="IPR004843">
    <property type="entry name" value="Calcineurin-like_PHP"/>
</dbReference>
<protein>
    <submittedName>
        <fullName evidence="2">Phosphohydrolase Icc/MPP superfamily</fullName>
    </submittedName>
</protein>
<evidence type="ECO:0000313" key="2">
    <source>
        <dbReference type="EMBL" id="OUJ19520.1"/>
    </source>
</evidence>
<comment type="caution">
    <text evidence="2">The sequence shown here is derived from an EMBL/GenBank/DDBJ whole genome shotgun (WGS) entry which is preliminary data.</text>
</comment>
<gene>
    <name evidence="2" type="ORF">AMET1_0191</name>
</gene>
<proteinExistence type="predicted"/>
<dbReference type="InterPro" id="IPR024173">
    <property type="entry name" value="Pesterase_MJ0037-like"/>
</dbReference>
<accession>A0A1Y3GE38</accession>
<dbReference type="InterPro" id="IPR029052">
    <property type="entry name" value="Metallo-depent_PP-like"/>
</dbReference>
<dbReference type="PIRSF" id="PIRSF000887">
    <property type="entry name" value="Pesterase_MJ0037"/>
    <property type="match status" value="1"/>
</dbReference>
<sequence length="254" mass="28835">MASIKPIPEEPAAIVGESLVVTDLHIGVETSYRDRGVMIPSQIKKLTERLKNLIQQADVNKLIVLGDLKHNVHGSSWQEQKEIPKFLNKLTNHVSISIIPGNHDGNLKKIIPKNKEIKLLNNRGTIVNEVGLVHGHTWPKPEIMQCKNILIGHNHPVIEFNDGFKQHRKKAWIRTPLNKNNLTKKYPNIKWKNQKLVIMPAYSNLVGSVSFNNTKNNFLGPLFNQNIANTNKMKTHLLDGTYLGKVKKIKNNQK</sequence>
<keyword evidence="3" id="KW-1185">Reference proteome</keyword>
<evidence type="ECO:0000259" key="1">
    <source>
        <dbReference type="Pfam" id="PF00149"/>
    </source>
</evidence>
<dbReference type="CDD" id="cd07391">
    <property type="entry name" value="MPP_PF1019"/>
    <property type="match status" value="1"/>
</dbReference>
<dbReference type="GO" id="GO:0016787">
    <property type="term" value="F:hydrolase activity"/>
    <property type="evidence" value="ECO:0007669"/>
    <property type="project" value="UniProtKB-KW"/>
</dbReference>
<dbReference type="RefSeq" id="WP_161490697.1">
    <property type="nucleotide sequence ID" value="NZ_MRZU01000002.1"/>
</dbReference>
<dbReference type="PANTHER" id="PTHR39323">
    <property type="entry name" value="BLR1149 PROTEIN"/>
    <property type="match status" value="1"/>
</dbReference>
<dbReference type="SUPFAM" id="SSF56300">
    <property type="entry name" value="Metallo-dependent phosphatases"/>
    <property type="match status" value="1"/>
</dbReference>
<feature type="domain" description="Calcineurin-like phosphoesterase" evidence="1">
    <location>
        <begin position="19"/>
        <end position="138"/>
    </location>
</feature>
<evidence type="ECO:0000313" key="3">
    <source>
        <dbReference type="Proteomes" id="UP000195137"/>
    </source>
</evidence>
<dbReference type="Gene3D" id="3.60.21.10">
    <property type="match status" value="1"/>
</dbReference>
<dbReference type="PANTHER" id="PTHR39323:SF1">
    <property type="entry name" value="BLR1149 PROTEIN"/>
    <property type="match status" value="1"/>
</dbReference>
<dbReference type="OrthoDB" id="10013at2157"/>
<dbReference type="Proteomes" id="UP000195137">
    <property type="component" value="Unassembled WGS sequence"/>
</dbReference>
<dbReference type="Pfam" id="PF00149">
    <property type="entry name" value="Metallophos"/>
    <property type="match status" value="1"/>
</dbReference>
<organism evidence="2 3">
    <name type="scientific">Methanonatronarchaeum thermophilum</name>
    <dbReference type="NCBI Taxonomy" id="1927129"/>
    <lineage>
        <taxon>Archaea</taxon>
        <taxon>Methanobacteriati</taxon>
        <taxon>Methanobacteriota</taxon>
        <taxon>Methanonatronarchaeia</taxon>
        <taxon>Methanonatronarchaeales</taxon>
        <taxon>Methanonatronarchaeaceae</taxon>
        <taxon>Methanonatronarchaeum</taxon>
    </lineage>
</organism>
<dbReference type="AlphaFoldDB" id="A0A1Y3GE38"/>
<dbReference type="EMBL" id="MRZU01000002">
    <property type="protein sequence ID" value="OUJ19520.1"/>
    <property type="molecule type" value="Genomic_DNA"/>
</dbReference>
<reference evidence="2 3" key="1">
    <citation type="submission" date="2016-12" db="EMBL/GenBank/DDBJ databases">
        <title>Discovery of methanogenic haloarchaea.</title>
        <authorList>
            <person name="Sorokin D.Y."/>
            <person name="Makarova K.S."/>
            <person name="Abbas B."/>
            <person name="Ferrer M."/>
            <person name="Golyshin P.N."/>
        </authorList>
    </citation>
    <scope>NUCLEOTIDE SEQUENCE [LARGE SCALE GENOMIC DNA]</scope>
    <source>
        <strain evidence="2">AMET1</strain>
    </source>
</reference>
<keyword evidence="2" id="KW-0378">Hydrolase</keyword>
<name>A0A1Y3GE38_9EURY</name>